<dbReference type="SUPFAM" id="SSF52172">
    <property type="entry name" value="CheY-like"/>
    <property type="match status" value="1"/>
</dbReference>
<feature type="domain" description="Response regulatory" evidence="3">
    <location>
        <begin position="8"/>
        <end position="120"/>
    </location>
</feature>
<evidence type="ECO:0000313" key="4">
    <source>
        <dbReference type="EMBL" id="SFG36915.1"/>
    </source>
</evidence>
<dbReference type="InterPro" id="IPR011006">
    <property type="entry name" value="CheY-like_superfamily"/>
</dbReference>
<feature type="modified residue" description="4-aspartylphosphate" evidence="2">
    <location>
        <position position="58"/>
    </location>
</feature>
<evidence type="ECO:0000259" key="3">
    <source>
        <dbReference type="PROSITE" id="PS50110"/>
    </source>
</evidence>
<keyword evidence="5" id="KW-1185">Reference proteome</keyword>
<gene>
    <name evidence="4" type="ORF">SAMN05192565_102156</name>
</gene>
<dbReference type="PROSITE" id="PS50110">
    <property type="entry name" value="RESPONSE_REGULATORY"/>
    <property type="match status" value="1"/>
</dbReference>
<keyword evidence="1 2" id="KW-0597">Phosphoprotein</keyword>
<dbReference type="GO" id="GO:0000160">
    <property type="term" value="P:phosphorelay signal transduction system"/>
    <property type="evidence" value="ECO:0007669"/>
    <property type="project" value="InterPro"/>
</dbReference>
<dbReference type="Gene3D" id="3.40.50.2300">
    <property type="match status" value="1"/>
</dbReference>
<dbReference type="PANTHER" id="PTHR44591">
    <property type="entry name" value="STRESS RESPONSE REGULATOR PROTEIN 1"/>
    <property type="match status" value="1"/>
</dbReference>
<accession>A0A1I2R865</accession>
<proteinExistence type="predicted"/>
<dbReference type="PANTHER" id="PTHR44591:SF21">
    <property type="entry name" value="TWO-COMPONENT RESPONSE REGULATOR"/>
    <property type="match status" value="1"/>
</dbReference>
<reference evidence="5" key="1">
    <citation type="submission" date="2016-10" db="EMBL/GenBank/DDBJ databases">
        <authorList>
            <person name="Varghese N."/>
            <person name="Submissions S."/>
        </authorList>
    </citation>
    <scope>NUCLEOTIDE SEQUENCE [LARGE SCALE GENOMIC DNA]</scope>
    <source>
        <strain evidence="5">Gh-105</strain>
    </source>
</reference>
<dbReference type="Proteomes" id="UP000199229">
    <property type="component" value="Unassembled WGS sequence"/>
</dbReference>
<protein>
    <submittedName>
        <fullName evidence="4">Response regulator receiver domain-containing protein</fullName>
    </submittedName>
</protein>
<evidence type="ECO:0000256" key="2">
    <source>
        <dbReference type="PROSITE-ProRule" id="PRU00169"/>
    </source>
</evidence>
<evidence type="ECO:0000256" key="1">
    <source>
        <dbReference type="ARBA" id="ARBA00022553"/>
    </source>
</evidence>
<dbReference type="InterPro" id="IPR001789">
    <property type="entry name" value="Sig_transdc_resp-reg_receiver"/>
</dbReference>
<dbReference type="RefSeq" id="WP_280142638.1">
    <property type="nucleotide sequence ID" value="NZ_FOPM01000002.1"/>
</dbReference>
<organism evidence="4 5">
    <name type="scientific">Methylobacterium gossipiicola</name>
    <dbReference type="NCBI Taxonomy" id="582675"/>
    <lineage>
        <taxon>Bacteria</taxon>
        <taxon>Pseudomonadati</taxon>
        <taxon>Pseudomonadota</taxon>
        <taxon>Alphaproteobacteria</taxon>
        <taxon>Hyphomicrobiales</taxon>
        <taxon>Methylobacteriaceae</taxon>
        <taxon>Methylobacterium</taxon>
    </lineage>
</organism>
<evidence type="ECO:0000313" key="5">
    <source>
        <dbReference type="Proteomes" id="UP000199229"/>
    </source>
</evidence>
<dbReference type="AlphaFoldDB" id="A0A1I2R865"/>
<dbReference type="Pfam" id="PF00072">
    <property type="entry name" value="Response_reg"/>
    <property type="match status" value="1"/>
</dbReference>
<dbReference type="InterPro" id="IPR050595">
    <property type="entry name" value="Bact_response_regulator"/>
</dbReference>
<sequence>MTDPAAPRILVVEDELMLLEVVTAELEDAGFAVAQATTAETALDLLAADAAIDILFTDIRLPGAMDGWQLAEAARGLRPNLPIIYATGFTQTPPRMAEGSLFFTKPYRAQAIIDAIRSFGSATA</sequence>
<dbReference type="SMART" id="SM00448">
    <property type="entry name" value="REC"/>
    <property type="match status" value="1"/>
</dbReference>
<dbReference type="EMBL" id="FOPM01000002">
    <property type="protein sequence ID" value="SFG36915.1"/>
    <property type="molecule type" value="Genomic_DNA"/>
</dbReference>
<dbReference type="STRING" id="582675.SAMN05192565_102156"/>
<name>A0A1I2R865_9HYPH</name>